<dbReference type="EMBL" id="JBBXMP010000397">
    <property type="protein sequence ID" value="KAL0057961.1"/>
    <property type="molecule type" value="Genomic_DNA"/>
</dbReference>
<name>A0ABR2ZAP0_9AGAR</name>
<evidence type="ECO:0000256" key="1">
    <source>
        <dbReference type="SAM" id="MobiDB-lite"/>
    </source>
</evidence>
<sequence length="64" mass="7160">DPHARRIVELIDMDSDEDLEDSDQHGDLEEPDESYSSITQPAYPPTSILVDLPVERALAHTGEQ</sequence>
<evidence type="ECO:0000313" key="3">
    <source>
        <dbReference type="Proteomes" id="UP001437256"/>
    </source>
</evidence>
<protein>
    <submittedName>
        <fullName evidence="2">Uncharacterized protein</fullName>
    </submittedName>
</protein>
<feature type="region of interest" description="Disordered" evidence="1">
    <location>
        <begin position="1"/>
        <end position="46"/>
    </location>
</feature>
<comment type="caution">
    <text evidence="2">The sequence shown here is derived from an EMBL/GenBank/DDBJ whole genome shotgun (WGS) entry which is preliminary data.</text>
</comment>
<evidence type="ECO:0000313" key="2">
    <source>
        <dbReference type="EMBL" id="KAL0057961.1"/>
    </source>
</evidence>
<gene>
    <name evidence="2" type="ORF">AAF712_015381</name>
</gene>
<feature type="non-terminal residue" evidence="2">
    <location>
        <position position="1"/>
    </location>
</feature>
<feature type="compositionally biased region" description="Acidic residues" evidence="1">
    <location>
        <begin position="11"/>
        <end position="21"/>
    </location>
</feature>
<feature type="non-terminal residue" evidence="2">
    <location>
        <position position="64"/>
    </location>
</feature>
<organism evidence="2 3">
    <name type="scientific">Marasmius tenuissimus</name>
    <dbReference type="NCBI Taxonomy" id="585030"/>
    <lineage>
        <taxon>Eukaryota</taxon>
        <taxon>Fungi</taxon>
        <taxon>Dikarya</taxon>
        <taxon>Basidiomycota</taxon>
        <taxon>Agaricomycotina</taxon>
        <taxon>Agaricomycetes</taxon>
        <taxon>Agaricomycetidae</taxon>
        <taxon>Agaricales</taxon>
        <taxon>Marasmiineae</taxon>
        <taxon>Marasmiaceae</taxon>
        <taxon>Marasmius</taxon>
    </lineage>
</organism>
<accession>A0ABR2ZAP0</accession>
<dbReference type="Proteomes" id="UP001437256">
    <property type="component" value="Unassembled WGS sequence"/>
</dbReference>
<reference evidence="2 3" key="1">
    <citation type="submission" date="2024-05" db="EMBL/GenBank/DDBJ databases">
        <title>A draft genome resource for the thread blight pathogen Marasmius tenuissimus strain MS-2.</title>
        <authorList>
            <person name="Yulfo-Soto G.E."/>
            <person name="Baruah I.K."/>
            <person name="Amoako-Attah I."/>
            <person name="Bukari Y."/>
            <person name="Meinhardt L.W."/>
            <person name="Bailey B.A."/>
            <person name="Cohen S.P."/>
        </authorList>
    </citation>
    <scope>NUCLEOTIDE SEQUENCE [LARGE SCALE GENOMIC DNA]</scope>
    <source>
        <strain evidence="2 3">MS-2</strain>
    </source>
</reference>
<proteinExistence type="predicted"/>
<keyword evidence="3" id="KW-1185">Reference proteome</keyword>